<dbReference type="AlphaFoldDB" id="A0A1F8B624"/>
<evidence type="ECO:0008006" key="3">
    <source>
        <dbReference type="Google" id="ProtNLM"/>
    </source>
</evidence>
<evidence type="ECO:0000313" key="2">
    <source>
        <dbReference type="Proteomes" id="UP000176404"/>
    </source>
</evidence>
<sequence length="86" mass="9971">MDSFFINPLAIVFLPQIDKKNNYKTIACDWQKEEFVKVNSAAYKILYTIKENSGITISKLARLLQKDELRLGKFLGEMEKKNIVSK</sequence>
<protein>
    <recommendedName>
        <fullName evidence="3">HTH marR-type domain-containing protein</fullName>
    </recommendedName>
</protein>
<dbReference type="Gene3D" id="1.10.10.10">
    <property type="entry name" value="Winged helix-like DNA-binding domain superfamily/Winged helix DNA-binding domain"/>
    <property type="match status" value="1"/>
</dbReference>
<gene>
    <name evidence="1" type="ORF">A2892_02255</name>
</gene>
<proteinExistence type="predicted"/>
<dbReference type="EMBL" id="MGHD01000019">
    <property type="protein sequence ID" value="OGM59447.1"/>
    <property type="molecule type" value="Genomic_DNA"/>
</dbReference>
<organism evidence="1 2">
    <name type="scientific">Candidatus Woesebacteria bacterium RIFCSPLOWO2_01_FULL_39_10b</name>
    <dbReference type="NCBI Taxonomy" id="1802517"/>
    <lineage>
        <taxon>Bacteria</taxon>
        <taxon>Candidatus Woeseibacteriota</taxon>
    </lineage>
</organism>
<comment type="caution">
    <text evidence="1">The sequence shown here is derived from an EMBL/GenBank/DDBJ whole genome shotgun (WGS) entry which is preliminary data.</text>
</comment>
<dbReference type="Proteomes" id="UP000176404">
    <property type="component" value="Unassembled WGS sequence"/>
</dbReference>
<accession>A0A1F8B624</accession>
<dbReference type="InterPro" id="IPR036388">
    <property type="entry name" value="WH-like_DNA-bd_sf"/>
</dbReference>
<dbReference type="InterPro" id="IPR036390">
    <property type="entry name" value="WH_DNA-bd_sf"/>
</dbReference>
<evidence type="ECO:0000313" key="1">
    <source>
        <dbReference type="EMBL" id="OGM59447.1"/>
    </source>
</evidence>
<dbReference type="SUPFAM" id="SSF46785">
    <property type="entry name" value="Winged helix' DNA-binding domain"/>
    <property type="match status" value="1"/>
</dbReference>
<name>A0A1F8B624_9BACT</name>
<reference evidence="1 2" key="1">
    <citation type="journal article" date="2016" name="Nat. Commun.">
        <title>Thousands of microbial genomes shed light on interconnected biogeochemical processes in an aquifer system.</title>
        <authorList>
            <person name="Anantharaman K."/>
            <person name="Brown C.T."/>
            <person name="Hug L.A."/>
            <person name="Sharon I."/>
            <person name="Castelle C.J."/>
            <person name="Probst A.J."/>
            <person name="Thomas B.C."/>
            <person name="Singh A."/>
            <person name="Wilkins M.J."/>
            <person name="Karaoz U."/>
            <person name="Brodie E.L."/>
            <person name="Williams K.H."/>
            <person name="Hubbard S.S."/>
            <person name="Banfield J.F."/>
        </authorList>
    </citation>
    <scope>NUCLEOTIDE SEQUENCE [LARGE SCALE GENOMIC DNA]</scope>
</reference>